<dbReference type="PRINTS" id="PR00404">
    <property type="entry name" value="MADSDOMAIN"/>
</dbReference>
<evidence type="ECO:0000256" key="1">
    <source>
        <dbReference type="ARBA" id="ARBA00004123"/>
    </source>
</evidence>
<dbReference type="SUPFAM" id="SSF55455">
    <property type="entry name" value="SRF-like"/>
    <property type="match status" value="1"/>
</dbReference>
<dbReference type="AlphaFoldDB" id="A0A5C7HPU9"/>
<keyword evidence="3" id="KW-0238">DNA-binding</keyword>
<evidence type="ECO:0000313" key="8">
    <source>
        <dbReference type="Proteomes" id="UP000323000"/>
    </source>
</evidence>
<accession>A0A5C7HPU9</accession>
<feature type="domain" description="MADS-box" evidence="6">
    <location>
        <begin position="11"/>
        <end position="71"/>
    </location>
</feature>
<dbReference type="GO" id="GO:0000981">
    <property type="term" value="F:DNA-binding transcription factor activity, RNA polymerase II-specific"/>
    <property type="evidence" value="ECO:0007669"/>
    <property type="project" value="TreeGrafter"/>
</dbReference>
<dbReference type="PANTHER" id="PTHR11945:SF775">
    <property type="entry name" value="MADS-BOX DOMAIN-CONTAINING PROTEIN"/>
    <property type="match status" value="1"/>
</dbReference>
<dbReference type="GO" id="GO:0000978">
    <property type="term" value="F:RNA polymerase II cis-regulatory region sequence-specific DNA binding"/>
    <property type="evidence" value="ECO:0007669"/>
    <property type="project" value="TreeGrafter"/>
</dbReference>
<evidence type="ECO:0000313" key="7">
    <source>
        <dbReference type="EMBL" id="TXG59107.1"/>
    </source>
</evidence>
<organism evidence="7 8">
    <name type="scientific">Acer yangbiense</name>
    <dbReference type="NCBI Taxonomy" id="1000413"/>
    <lineage>
        <taxon>Eukaryota</taxon>
        <taxon>Viridiplantae</taxon>
        <taxon>Streptophyta</taxon>
        <taxon>Embryophyta</taxon>
        <taxon>Tracheophyta</taxon>
        <taxon>Spermatophyta</taxon>
        <taxon>Magnoliopsida</taxon>
        <taxon>eudicotyledons</taxon>
        <taxon>Gunneridae</taxon>
        <taxon>Pentapetalae</taxon>
        <taxon>rosids</taxon>
        <taxon>malvids</taxon>
        <taxon>Sapindales</taxon>
        <taxon>Sapindaceae</taxon>
        <taxon>Hippocastanoideae</taxon>
        <taxon>Acereae</taxon>
        <taxon>Acer</taxon>
    </lineage>
</organism>
<comment type="subcellular location">
    <subcellularLocation>
        <location evidence="1">Nucleus</location>
    </subcellularLocation>
</comment>
<sequence>MENNKEKKESKGQRKIEIKKISKKSSLYVTFSKRRQGLFNKAGECCVQSGAEMAIITFSPGGKPFTFGHPSADAILNRHLTGNTSGESSTNILEGCSHYYELYNKSAADLEAETLKREEETGKAKANKFGEGFWWDEQSIEGLDLEELNQYVESMEGLRKLVALKVDEMEKGSEFPSNFLGHGFKSTA</sequence>
<keyword evidence="4" id="KW-0804">Transcription</keyword>
<evidence type="ECO:0000259" key="6">
    <source>
        <dbReference type="PROSITE" id="PS50066"/>
    </source>
</evidence>
<keyword evidence="2" id="KW-0805">Transcription regulation</keyword>
<dbReference type="PANTHER" id="PTHR11945">
    <property type="entry name" value="MADS BOX PROTEIN"/>
    <property type="match status" value="1"/>
</dbReference>
<dbReference type="InterPro" id="IPR036879">
    <property type="entry name" value="TF_MADSbox_sf"/>
</dbReference>
<evidence type="ECO:0000256" key="3">
    <source>
        <dbReference type="ARBA" id="ARBA00023125"/>
    </source>
</evidence>
<comment type="caution">
    <text evidence="7">The sequence shown here is derived from an EMBL/GenBank/DDBJ whole genome shotgun (WGS) entry which is preliminary data.</text>
</comment>
<dbReference type="PROSITE" id="PS50066">
    <property type="entry name" value="MADS_BOX_2"/>
    <property type="match status" value="1"/>
</dbReference>
<dbReference type="Proteomes" id="UP000323000">
    <property type="component" value="Chromosome 7"/>
</dbReference>
<keyword evidence="5" id="KW-0539">Nucleus</keyword>
<dbReference type="InterPro" id="IPR002100">
    <property type="entry name" value="TF_MADSbox"/>
</dbReference>
<dbReference type="GO" id="GO:0046983">
    <property type="term" value="F:protein dimerization activity"/>
    <property type="evidence" value="ECO:0007669"/>
    <property type="project" value="InterPro"/>
</dbReference>
<gene>
    <name evidence="7" type="ORF">EZV62_016936</name>
</gene>
<dbReference type="Pfam" id="PF00319">
    <property type="entry name" value="SRF-TF"/>
    <property type="match status" value="1"/>
</dbReference>
<reference evidence="8" key="1">
    <citation type="journal article" date="2019" name="Gigascience">
        <title>De novo genome assembly of the endangered Acer yangbiense, a plant species with extremely small populations endemic to Yunnan Province, China.</title>
        <authorList>
            <person name="Yang J."/>
            <person name="Wariss H.M."/>
            <person name="Tao L."/>
            <person name="Zhang R."/>
            <person name="Yun Q."/>
            <person name="Hollingsworth P."/>
            <person name="Dao Z."/>
            <person name="Luo G."/>
            <person name="Guo H."/>
            <person name="Ma Y."/>
            <person name="Sun W."/>
        </authorList>
    </citation>
    <scope>NUCLEOTIDE SEQUENCE [LARGE SCALE GENOMIC DNA]</scope>
    <source>
        <strain evidence="8">cv. Malutang</strain>
    </source>
</reference>
<name>A0A5C7HPU9_9ROSI</name>
<dbReference type="Gene3D" id="3.40.1810.10">
    <property type="entry name" value="Transcription factor, MADS-box"/>
    <property type="match status" value="1"/>
</dbReference>
<proteinExistence type="predicted"/>
<protein>
    <recommendedName>
        <fullName evidence="6">MADS-box domain-containing protein</fullName>
    </recommendedName>
</protein>
<keyword evidence="8" id="KW-1185">Reference proteome</keyword>
<dbReference type="OrthoDB" id="1896642at2759"/>
<dbReference type="EMBL" id="VAHF01000007">
    <property type="protein sequence ID" value="TXG59107.1"/>
    <property type="molecule type" value="Genomic_DNA"/>
</dbReference>
<dbReference type="SMART" id="SM00432">
    <property type="entry name" value="MADS"/>
    <property type="match status" value="1"/>
</dbReference>
<evidence type="ECO:0000256" key="5">
    <source>
        <dbReference type="ARBA" id="ARBA00023242"/>
    </source>
</evidence>
<dbReference type="GO" id="GO:0005634">
    <property type="term" value="C:nucleus"/>
    <property type="evidence" value="ECO:0007669"/>
    <property type="project" value="UniProtKB-SubCell"/>
</dbReference>
<evidence type="ECO:0000256" key="2">
    <source>
        <dbReference type="ARBA" id="ARBA00023015"/>
    </source>
</evidence>
<evidence type="ECO:0000256" key="4">
    <source>
        <dbReference type="ARBA" id="ARBA00023163"/>
    </source>
</evidence>